<feature type="compositionally biased region" description="Polar residues" evidence="7">
    <location>
        <begin position="146"/>
        <end position="155"/>
    </location>
</feature>
<dbReference type="InterPro" id="IPR013783">
    <property type="entry name" value="Ig-like_fold"/>
</dbReference>
<accession>A0A6J8D7A5</accession>
<keyword evidence="3 8" id="KW-0812">Transmembrane</keyword>
<feature type="transmembrane region" description="Helical" evidence="8">
    <location>
        <begin position="222"/>
        <end position="240"/>
    </location>
</feature>
<organism evidence="10 11">
    <name type="scientific">Mytilus coruscus</name>
    <name type="common">Sea mussel</name>
    <dbReference type="NCBI Taxonomy" id="42192"/>
    <lineage>
        <taxon>Eukaryota</taxon>
        <taxon>Metazoa</taxon>
        <taxon>Spiralia</taxon>
        <taxon>Lophotrochozoa</taxon>
        <taxon>Mollusca</taxon>
        <taxon>Bivalvia</taxon>
        <taxon>Autobranchia</taxon>
        <taxon>Pteriomorphia</taxon>
        <taxon>Mytilida</taxon>
        <taxon>Mytiloidea</taxon>
        <taxon>Mytilidae</taxon>
        <taxon>Mytilinae</taxon>
        <taxon>Mytilus</taxon>
    </lineage>
</organism>
<gene>
    <name evidence="10" type="ORF">MCOR_37817</name>
</gene>
<evidence type="ECO:0000256" key="4">
    <source>
        <dbReference type="ARBA" id="ARBA00022989"/>
    </source>
</evidence>
<feature type="domain" description="MSP" evidence="9">
    <location>
        <begin position="5"/>
        <end position="123"/>
    </location>
</feature>
<evidence type="ECO:0000256" key="7">
    <source>
        <dbReference type="SAM" id="MobiDB-lite"/>
    </source>
</evidence>
<dbReference type="GO" id="GO:0005789">
    <property type="term" value="C:endoplasmic reticulum membrane"/>
    <property type="evidence" value="ECO:0007669"/>
    <property type="project" value="InterPro"/>
</dbReference>
<dbReference type="EMBL" id="CACVKT020006897">
    <property type="protein sequence ID" value="CAC5403975.1"/>
    <property type="molecule type" value="Genomic_DNA"/>
</dbReference>
<keyword evidence="5" id="KW-0175">Coiled coil</keyword>
<dbReference type="AlphaFoldDB" id="A0A6J8D7A5"/>
<evidence type="ECO:0000256" key="6">
    <source>
        <dbReference type="ARBA" id="ARBA00023136"/>
    </source>
</evidence>
<dbReference type="InterPro" id="IPR008962">
    <property type="entry name" value="PapD-like_sf"/>
</dbReference>
<dbReference type="InterPro" id="IPR016763">
    <property type="entry name" value="VAP"/>
</dbReference>
<keyword evidence="4 8" id="KW-1133">Transmembrane helix</keyword>
<dbReference type="PIRSF" id="PIRSF019693">
    <property type="entry name" value="VAMP-associated"/>
    <property type="match status" value="1"/>
</dbReference>
<dbReference type="Pfam" id="PF00635">
    <property type="entry name" value="Motile_Sperm"/>
    <property type="match status" value="1"/>
</dbReference>
<feature type="region of interest" description="Disordered" evidence="7">
    <location>
        <begin position="130"/>
        <end position="217"/>
    </location>
</feature>
<feature type="compositionally biased region" description="Low complexity" evidence="7">
    <location>
        <begin position="197"/>
        <end position="212"/>
    </location>
</feature>
<dbReference type="PANTHER" id="PTHR10809">
    <property type="entry name" value="VESICLE-ASSOCIATED MEMBRANE PROTEIN-ASSOCIATED PROTEIN"/>
    <property type="match status" value="1"/>
</dbReference>
<evidence type="ECO:0000259" key="9">
    <source>
        <dbReference type="PROSITE" id="PS50202"/>
    </source>
</evidence>
<keyword evidence="6 8" id="KW-0472">Membrane</keyword>
<evidence type="ECO:0000313" key="11">
    <source>
        <dbReference type="Proteomes" id="UP000507470"/>
    </source>
</evidence>
<dbReference type="FunFam" id="2.60.40.10:FF:000334">
    <property type="entry name" value="vesicle-associated membrane protein-associated protein A isoform X1"/>
    <property type="match status" value="1"/>
</dbReference>
<dbReference type="Proteomes" id="UP000507470">
    <property type="component" value="Unassembled WGS sequence"/>
</dbReference>
<sequence length="244" mass="27510">MAKQVLRLEPDIELKFKGPFTDVVTSELKLTNPSDQKVCFKVKTTAPKRYCVRPNSGIIDPNQSVNVSVMLQPFDYDPLEKNKHKFMVQTMFAPDGPIESQEQLWKEAKPEMLMDSKLKCLFEIPNDNNQTKEETEKVKPVKQVQLETSQTVKSSPESEGRKGDSDKQRLQAEIEKLQDENKSLKESEARLRKTALTETVSSTPSYTPTPETKQSSLSQITAFPNIVIIIAALIIGVILGKMLL</sequence>
<protein>
    <submittedName>
        <fullName evidence="10">VAPA</fullName>
    </submittedName>
</protein>
<evidence type="ECO:0000256" key="8">
    <source>
        <dbReference type="SAM" id="Phobius"/>
    </source>
</evidence>
<evidence type="ECO:0000256" key="1">
    <source>
        <dbReference type="ARBA" id="ARBA00004211"/>
    </source>
</evidence>
<dbReference type="PANTHER" id="PTHR10809:SF6">
    <property type="entry name" value="AT11025P-RELATED"/>
    <property type="match status" value="1"/>
</dbReference>
<evidence type="ECO:0000256" key="5">
    <source>
        <dbReference type="ARBA" id="ARBA00023054"/>
    </source>
</evidence>
<name>A0A6J8D7A5_MYTCO</name>
<dbReference type="GO" id="GO:0005886">
    <property type="term" value="C:plasma membrane"/>
    <property type="evidence" value="ECO:0007669"/>
    <property type="project" value="TreeGrafter"/>
</dbReference>
<dbReference type="GO" id="GO:0033149">
    <property type="term" value="F:FFAT motif binding"/>
    <property type="evidence" value="ECO:0007669"/>
    <property type="project" value="TreeGrafter"/>
</dbReference>
<dbReference type="InterPro" id="IPR000535">
    <property type="entry name" value="MSP_dom"/>
</dbReference>
<dbReference type="SUPFAM" id="SSF49354">
    <property type="entry name" value="PapD-like"/>
    <property type="match status" value="1"/>
</dbReference>
<evidence type="ECO:0000256" key="3">
    <source>
        <dbReference type="ARBA" id="ARBA00022692"/>
    </source>
</evidence>
<keyword evidence="11" id="KW-1185">Reference proteome</keyword>
<dbReference type="OrthoDB" id="264603at2759"/>
<reference evidence="10 11" key="1">
    <citation type="submission" date="2020-06" db="EMBL/GenBank/DDBJ databases">
        <authorList>
            <person name="Li R."/>
            <person name="Bekaert M."/>
        </authorList>
    </citation>
    <scope>NUCLEOTIDE SEQUENCE [LARGE SCALE GENOMIC DNA]</scope>
    <source>
        <strain evidence="11">wild</strain>
    </source>
</reference>
<evidence type="ECO:0000256" key="2">
    <source>
        <dbReference type="ARBA" id="ARBA00008932"/>
    </source>
</evidence>
<feature type="compositionally biased region" description="Basic and acidic residues" evidence="7">
    <location>
        <begin position="156"/>
        <end position="191"/>
    </location>
</feature>
<dbReference type="GO" id="GO:0090158">
    <property type="term" value="P:endoplasmic reticulum membrane organization"/>
    <property type="evidence" value="ECO:0007669"/>
    <property type="project" value="TreeGrafter"/>
</dbReference>
<comment type="subcellular location">
    <subcellularLocation>
        <location evidence="1">Membrane</location>
        <topology evidence="1">Single-pass type IV membrane protein</topology>
    </subcellularLocation>
</comment>
<comment type="similarity">
    <text evidence="2">Belongs to the VAMP-associated protein (VAP) (TC 9.B.17) family.</text>
</comment>
<dbReference type="Gene3D" id="2.60.40.10">
    <property type="entry name" value="Immunoglobulins"/>
    <property type="match status" value="1"/>
</dbReference>
<proteinExistence type="inferred from homology"/>
<dbReference type="PROSITE" id="PS50202">
    <property type="entry name" value="MSP"/>
    <property type="match status" value="1"/>
</dbReference>
<feature type="compositionally biased region" description="Basic and acidic residues" evidence="7">
    <location>
        <begin position="130"/>
        <end position="139"/>
    </location>
</feature>
<evidence type="ECO:0000313" key="10">
    <source>
        <dbReference type="EMBL" id="CAC5403975.1"/>
    </source>
</evidence>
<dbReference type="GO" id="GO:0061817">
    <property type="term" value="P:endoplasmic reticulum-plasma membrane tethering"/>
    <property type="evidence" value="ECO:0007669"/>
    <property type="project" value="TreeGrafter"/>
</dbReference>